<feature type="region of interest" description="Disordered" evidence="1">
    <location>
        <begin position="18"/>
        <end position="43"/>
    </location>
</feature>
<comment type="caution">
    <text evidence="2">The sequence shown here is derived from an EMBL/GenBank/DDBJ whole genome shotgun (WGS) entry which is preliminary data.</text>
</comment>
<dbReference type="RefSeq" id="WP_071158813.1">
    <property type="nucleotide sequence ID" value="NZ_MBRJ01000040.1"/>
</dbReference>
<keyword evidence="3" id="KW-1185">Reference proteome</keyword>
<evidence type="ECO:0000313" key="3">
    <source>
        <dbReference type="Proteomes" id="UP000180194"/>
    </source>
</evidence>
<accession>A0ABX3CMV1</accession>
<gene>
    <name evidence="2" type="ORF">BBV17_25345</name>
</gene>
<organism evidence="2 3">
    <name type="scientific">Cytobacillus oceanisediminis</name>
    <dbReference type="NCBI Taxonomy" id="665099"/>
    <lineage>
        <taxon>Bacteria</taxon>
        <taxon>Bacillati</taxon>
        <taxon>Bacillota</taxon>
        <taxon>Bacilli</taxon>
        <taxon>Bacillales</taxon>
        <taxon>Bacillaceae</taxon>
        <taxon>Cytobacillus</taxon>
    </lineage>
</organism>
<dbReference type="EMBL" id="MBRJ01000040">
    <property type="protein sequence ID" value="OHX44828.1"/>
    <property type="molecule type" value="Genomic_DNA"/>
</dbReference>
<dbReference type="Proteomes" id="UP000180194">
    <property type="component" value="Unassembled WGS sequence"/>
</dbReference>
<name>A0ABX3CMV1_9BACI</name>
<protein>
    <submittedName>
        <fullName evidence="2">Uncharacterized protein</fullName>
    </submittedName>
</protein>
<evidence type="ECO:0000256" key="1">
    <source>
        <dbReference type="SAM" id="MobiDB-lite"/>
    </source>
</evidence>
<evidence type="ECO:0000313" key="2">
    <source>
        <dbReference type="EMBL" id="OHX44828.1"/>
    </source>
</evidence>
<reference evidence="2 3" key="1">
    <citation type="submission" date="2016-07" db="EMBL/GenBank/DDBJ databases">
        <title>Bacillus oceanisediminis whole genome.</title>
        <authorList>
            <person name="Pal Y."/>
            <person name="Verma A."/>
            <person name="Mual P."/>
            <person name="Srinivasan K."/>
        </authorList>
    </citation>
    <scope>NUCLEOTIDE SEQUENCE [LARGE SCALE GENOMIC DNA]</scope>
    <source>
        <strain evidence="2 3">Bhandara28</strain>
    </source>
</reference>
<proteinExistence type="predicted"/>
<feature type="compositionally biased region" description="Low complexity" evidence="1">
    <location>
        <begin position="26"/>
        <end position="37"/>
    </location>
</feature>
<sequence>MNNELSIFDLGVEPVEEKKVEEKKNTSASKGAATAKTPVQPKEEIKVTEEWSIHFATEHFVVSDFVEEIPEEGITLEELRVELEKNYFQFTATRTKWDVDKENKRLFPDALGAAKGAF</sequence>